<gene>
    <name evidence="1" type="ORF">NCTC13102_01899</name>
</gene>
<evidence type="ECO:0000313" key="1">
    <source>
        <dbReference type="EMBL" id="SQB99574.1"/>
    </source>
</evidence>
<accession>A0A2X3BIM1</accession>
<proteinExistence type="predicted"/>
<sequence>MSISPLPFTQKAKHNKIKEFNTQDKAGSNDYNRLYLQNDCSLRGRSQIPSKHFYVVTQIRRNIR</sequence>
<name>A0A2X3BIM1_9HELI</name>
<evidence type="ECO:0000313" key="2">
    <source>
        <dbReference type="Proteomes" id="UP000250166"/>
    </source>
</evidence>
<dbReference type="Proteomes" id="UP000250166">
    <property type="component" value="Unassembled WGS sequence"/>
</dbReference>
<dbReference type="RefSeq" id="WP_023947247.1">
    <property type="nucleotide sequence ID" value="NZ_JAERIV010000038.1"/>
</dbReference>
<organism evidence="1 2">
    <name type="scientific">Helicobacter fennelliae</name>
    <dbReference type="NCBI Taxonomy" id="215"/>
    <lineage>
        <taxon>Bacteria</taxon>
        <taxon>Pseudomonadati</taxon>
        <taxon>Campylobacterota</taxon>
        <taxon>Epsilonproteobacteria</taxon>
        <taxon>Campylobacterales</taxon>
        <taxon>Helicobacteraceae</taxon>
        <taxon>Helicobacter</taxon>
    </lineage>
</organism>
<protein>
    <submittedName>
        <fullName evidence="1">Uncharacterized protein</fullName>
    </submittedName>
</protein>
<dbReference type="EMBL" id="UAWL01000006">
    <property type="protein sequence ID" value="SQB99574.1"/>
    <property type="molecule type" value="Genomic_DNA"/>
</dbReference>
<reference evidence="1 2" key="1">
    <citation type="submission" date="2018-06" db="EMBL/GenBank/DDBJ databases">
        <authorList>
            <consortium name="Pathogen Informatics"/>
            <person name="Doyle S."/>
        </authorList>
    </citation>
    <scope>NUCLEOTIDE SEQUENCE [LARGE SCALE GENOMIC DNA]</scope>
    <source>
        <strain evidence="1 2">NCTC13102</strain>
    </source>
</reference>
<dbReference type="AlphaFoldDB" id="A0A2X3BIM1"/>